<proteinExistence type="predicted"/>
<organism evidence="3 4">
    <name type="scientific">Lentibacillus juripiscarius</name>
    <dbReference type="NCBI Taxonomy" id="257446"/>
    <lineage>
        <taxon>Bacteria</taxon>
        <taxon>Bacillati</taxon>
        <taxon>Bacillota</taxon>
        <taxon>Bacilli</taxon>
        <taxon>Bacillales</taxon>
        <taxon>Bacillaceae</taxon>
        <taxon>Lentibacillus</taxon>
    </lineage>
</organism>
<keyword evidence="2" id="KW-0812">Transmembrane</keyword>
<feature type="transmembrane region" description="Helical" evidence="2">
    <location>
        <begin position="6"/>
        <end position="28"/>
    </location>
</feature>
<keyword evidence="2" id="KW-1133">Transmembrane helix</keyword>
<accession>A0ABW5V2V9</accession>
<sequence>MDEIGLLTAVIGLIAAIVGFVTSLVTTYREHYSRKEKNPTPSQPEKDSKPPRSRG</sequence>
<dbReference type="RefSeq" id="WP_382390570.1">
    <property type="nucleotide sequence ID" value="NZ_JBHUNA010000003.1"/>
</dbReference>
<keyword evidence="2" id="KW-0472">Membrane</keyword>
<evidence type="ECO:0000313" key="4">
    <source>
        <dbReference type="Proteomes" id="UP001597502"/>
    </source>
</evidence>
<evidence type="ECO:0000256" key="2">
    <source>
        <dbReference type="SAM" id="Phobius"/>
    </source>
</evidence>
<comment type="caution">
    <text evidence="3">The sequence shown here is derived from an EMBL/GenBank/DDBJ whole genome shotgun (WGS) entry which is preliminary data.</text>
</comment>
<dbReference type="Proteomes" id="UP001597502">
    <property type="component" value="Unassembled WGS sequence"/>
</dbReference>
<evidence type="ECO:0008006" key="5">
    <source>
        <dbReference type="Google" id="ProtNLM"/>
    </source>
</evidence>
<evidence type="ECO:0000313" key="3">
    <source>
        <dbReference type="EMBL" id="MFD2759771.1"/>
    </source>
</evidence>
<name>A0ABW5V2V9_9BACI</name>
<feature type="region of interest" description="Disordered" evidence="1">
    <location>
        <begin position="29"/>
        <end position="55"/>
    </location>
</feature>
<gene>
    <name evidence="3" type="ORF">ACFSUO_02050</name>
</gene>
<reference evidence="4" key="1">
    <citation type="journal article" date="2019" name="Int. J. Syst. Evol. Microbiol.">
        <title>The Global Catalogue of Microorganisms (GCM) 10K type strain sequencing project: providing services to taxonomists for standard genome sequencing and annotation.</title>
        <authorList>
            <consortium name="The Broad Institute Genomics Platform"/>
            <consortium name="The Broad Institute Genome Sequencing Center for Infectious Disease"/>
            <person name="Wu L."/>
            <person name="Ma J."/>
        </authorList>
    </citation>
    <scope>NUCLEOTIDE SEQUENCE [LARGE SCALE GENOMIC DNA]</scope>
    <source>
        <strain evidence="4">TISTR 1535</strain>
    </source>
</reference>
<evidence type="ECO:0000256" key="1">
    <source>
        <dbReference type="SAM" id="MobiDB-lite"/>
    </source>
</evidence>
<keyword evidence="4" id="KW-1185">Reference proteome</keyword>
<protein>
    <recommendedName>
        <fullName evidence="5">Phage protein</fullName>
    </recommendedName>
</protein>
<dbReference type="EMBL" id="JBHUNA010000003">
    <property type="protein sequence ID" value="MFD2759771.1"/>
    <property type="molecule type" value="Genomic_DNA"/>
</dbReference>